<feature type="transmembrane region" description="Helical" evidence="2">
    <location>
        <begin position="6"/>
        <end position="29"/>
    </location>
</feature>
<feature type="compositionally biased region" description="Low complexity" evidence="1">
    <location>
        <begin position="102"/>
        <end position="123"/>
    </location>
</feature>
<evidence type="ECO:0000313" key="4">
    <source>
        <dbReference type="Proteomes" id="UP000749646"/>
    </source>
</evidence>
<organism evidence="3 4">
    <name type="scientific">Modicella reniformis</name>
    <dbReference type="NCBI Taxonomy" id="1440133"/>
    <lineage>
        <taxon>Eukaryota</taxon>
        <taxon>Fungi</taxon>
        <taxon>Fungi incertae sedis</taxon>
        <taxon>Mucoromycota</taxon>
        <taxon>Mortierellomycotina</taxon>
        <taxon>Mortierellomycetes</taxon>
        <taxon>Mortierellales</taxon>
        <taxon>Mortierellaceae</taxon>
        <taxon>Modicella</taxon>
    </lineage>
</organism>
<comment type="caution">
    <text evidence="3">The sequence shown here is derived from an EMBL/GenBank/DDBJ whole genome shotgun (WGS) entry which is preliminary data.</text>
</comment>
<protein>
    <submittedName>
        <fullName evidence="3">Uncharacterized protein</fullName>
    </submittedName>
</protein>
<dbReference type="OrthoDB" id="2447161at2759"/>
<feature type="compositionally biased region" description="Acidic residues" evidence="1">
    <location>
        <begin position="176"/>
        <end position="195"/>
    </location>
</feature>
<feature type="non-terminal residue" evidence="3">
    <location>
        <position position="291"/>
    </location>
</feature>
<feature type="region of interest" description="Disordered" evidence="1">
    <location>
        <begin position="55"/>
        <end position="240"/>
    </location>
</feature>
<reference evidence="3" key="1">
    <citation type="journal article" date="2020" name="Fungal Divers.">
        <title>Resolving the Mortierellaceae phylogeny through synthesis of multi-gene phylogenetics and phylogenomics.</title>
        <authorList>
            <person name="Vandepol N."/>
            <person name="Liber J."/>
            <person name="Desiro A."/>
            <person name="Na H."/>
            <person name="Kennedy M."/>
            <person name="Barry K."/>
            <person name="Grigoriev I.V."/>
            <person name="Miller A.N."/>
            <person name="O'Donnell K."/>
            <person name="Stajich J.E."/>
            <person name="Bonito G."/>
        </authorList>
    </citation>
    <scope>NUCLEOTIDE SEQUENCE</scope>
    <source>
        <strain evidence="3">MES-2147</strain>
    </source>
</reference>
<dbReference type="AlphaFoldDB" id="A0A9P6IXS7"/>
<proteinExistence type="predicted"/>
<keyword evidence="2" id="KW-0472">Membrane</keyword>
<keyword evidence="4" id="KW-1185">Reference proteome</keyword>
<evidence type="ECO:0000256" key="2">
    <source>
        <dbReference type="SAM" id="Phobius"/>
    </source>
</evidence>
<evidence type="ECO:0000313" key="3">
    <source>
        <dbReference type="EMBL" id="KAF9952174.1"/>
    </source>
</evidence>
<evidence type="ECO:0000256" key="1">
    <source>
        <dbReference type="SAM" id="MobiDB-lite"/>
    </source>
</evidence>
<dbReference type="Proteomes" id="UP000749646">
    <property type="component" value="Unassembled WGS sequence"/>
</dbReference>
<gene>
    <name evidence="3" type="ORF">BGZ65_005452</name>
</gene>
<feature type="compositionally biased region" description="Low complexity" evidence="1">
    <location>
        <begin position="64"/>
        <end position="73"/>
    </location>
</feature>
<keyword evidence="2" id="KW-1133">Transmembrane helix</keyword>
<feature type="compositionally biased region" description="Basic and acidic residues" evidence="1">
    <location>
        <begin position="134"/>
        <end position="161"/>
    </location>
</feature>
<sequence length="291" mass="32132">MHPYLFFYLLGGVTFIPLSLLVTVAVLWIRLPKLDYSQPRPTDIPSSHLLLKESEKTTLGANDTTSTTSTTTSAGKSGSLRKKKKAATRVNTLPIKSDHKPAVSSSASITSVSSSSTVVSAPARLNVSKAVTTAEHKDRGYNDHATSDEEKEVEQEAKQGEDGEAGEEEEKRQQENDDDDDDDDDDDENLVDNDDDTKANNGDDDDNLDNVKDNETGGVTGPTTRPRQSDVPMQADPNLNREGYVRMTRVPRLNPATESISDYMTNMLFQPKNARPKDSYYAVLRYDILFL</sequence>
<accession>A0A9P6IXS7</accession>
<name>A0A9P6IXS7_9FUNG</name>
<dbReference type="EMBL" id="JAAAHW010007011">
    <property type="protein sequence ID" value="KAF9952174.1"/>
    <property type="molecule type" value="Genomic_DNA"/>
</dbReference>
<keyword evidence="2" id="KW-0812">Transmembrane</keyword>